<gene>
    <name evidence="1" type="ORF">OFUS_LOCUS4519</name>
</gene>
<dbReference type="CDD" id="cd01099">
    <property type="entry name" value="PAN_AP_HGF"/>
    <property type="match status" value="1"/>
</dbReference>
<dbReference type="Proteomes" id="UP000749559">
    <property type="component" value="Unassembled WGS sequence"/>
</dbReference>
<dbReference type="PROSITE" id="PS50041">
    <property type="entry name" value="C_TYPE_LECTIN_2"/>
    <property type="match status" value="1"/>
</dbReference>
<dbReference type="InterPro" id="IPR016187">
    <property type="entry name" value="CTDL_fold"/>
</dbReference>
<protein>
    <submittedName>
        <fullName evidence="1">Uncharacterized protein</fullName>
    </submittedName>
</protein>
<evidence type="ECO:0000313" key="1">
    <source>
        <dbReference type="EMBL" id="CAH1777488.1"/>
    </source>
</evidence>
<reference evidence="1" key="1">
    <citation type="submission" date="2022-03" db="EMBL/GenBank/DDBJ databases">
        <authorList>
            <person name="Martin C."/>
        </authorList>
    </citation>
    <scope>NUCLEOTIDE SEQUENCE</scope>
</reference>
<dbReference type="PROSITE" id="PS50948">
    <property type="entry name" value="PAN"/>
    <property type="match status" value="1"/>
</dbReference>
<dbReference type="InterPro" id="IPR016186">
    <property type="entry name" value="C-type_lectin-like/link_sf"/>
</dbReference>
<name>A0A8J1THN9_OWEFU</name>
<dbReference type="SUPFAM" id="SSF56436">
    <property type="entry name" value="C-type lectin-like"/>
    <property type="match status" value="1"/>
</dbReference>
<dbReference type="PROSITE" id="PS00615">
    <property type="entry name" value="C_TYPE_LECTIN_1"/>
    <property type="match status" value="1"/>
</dbReference>
<dbReference type="InterPro" id="IPR018378">
    <property type="entry name" value="C-type_lectin_CS"/>
</dbReference>
<dbReference type="InterPro" id="IPR003609">
    <property type="entry name" value="Pan_app"/>
</dbReference>
<dbReference type="SMART" id="SM00473">
    <property type="entry name" value="PAN_AP"/>
    <property type="match status" value="1"/>
</dbReference>
<comment type="caution">
    <text evidence="1">The sequence shown here is derived from an EMBL/GenBank/DDBJ whole genome shotgun (WGS) entry which is preliminary data.</text>
</comment>
<keyword evidence="2" id="KW-1185">Reference proteome</keyword>
<organism evidence="1 2">
    <name type="scientific">Owenia fusiformis</name>
    <name type="common">Polychaete worm</name>
    <dbReference type="NCBI Taxonomy" id="6347"/>
    <lineage>
        <taxon>Eukaryota</taxon>
        <taxon>Metazoa</taxon>
        <taxon>Spiralia</taxon>
        <taxon>Lophotrochozoa</taxon>
        <taxon>Annelida</taxon>
        <taxon>Polychaeta</taxon>
        <taxon>Sedentaria</taxon>
        <taxon>Canalipalpata</taxon>
        <taxon>Sabellida</taxon>
        <taxon>Oweniida</taxon>
        <taxon>Oweniidae</taxon>
        <taxon>Owenia</taxon>
    </lineage>
</organism>
<accession>A0A8J1THN9</accession>
<sequence>MLKNIPPSTVSLLASGPRDEYLSFNNIDDITRSEAEIRCMTHFGAVLAKVNSAADSATLSSIINIYGGKNVWIGAEKIGGSWYWHNDGSLVTWTNWDSPAGTKDCAYVNTQDMAWINIGCHEKAPIVACMKVHEVYETTGQQLSTEPRAETTTETTTAQPCTVSSRLITTRYAIDKKAVNIPNAICRKSIIARSKLECATKCLQITDCSCRAFLFNKSDRKCTLLESKVQLSSFVVDVGVVSYIEIDDFQENTETAKGFQDD</sequence>
<dbReference type="SUPFAM" id="SSF57414">
    <property type="entry name" value="Hairpin loop containing domain-like"/>
    <property type="match status" value="1"/>
</dbReference>
<dbReference type="AlphaFoldDB" id="A0A8J1THN9"/>
<dbReference type="CDD" id="cd00037">
    <property type="entry name" value="CLECT"/>
    <property type="match status" value="1"/>
</dbReference>
<dbReference type="Gene3D" id="3.50.4.10">
    <property type="entry name" value="Hepatocyte Growth Factor"/>
    <property type="match status" value="1"/>
</dbReference>
<dbReference type="Pfam" id="PF00059">
    <property type="entry name" value="Lectin_C"/>
    <property type="match status" value="1"/>
</dbReference>
<proteinExistence type="predicted"/>
<dbReference type="EMBL" id="CAIIXF020000002">
    <property type="protein sequence ID" value="CAH1777488.1"/>
    <property type="molecule type" value="Genomic_DNA"/>
</dbReference>
<dbReference type="SMART" id="SM00034">
    <property type="entry name" value="CLECT"/>
    <property type="match status" value="1"/>
</dbReference>
<dbReference type="Gene3D" id="3.10.100.10">
    <property type="entry name" value="Mannose-Binding Protein A, subunit A"/>
    <property type="match status" value="1"/>
</dbReference>
<dbReference type="Pfam" id="PF00024">
    <property type="entry name" value="PAN_1"/>
    <property type="match status" value="1"/>
</dbReference>
<evidence type="ECO:0000313" key="2">
    <source>
        <dbReference type="Proteomes" id="UP000749559"/>
    </source>
</evidence>
<dbReference type="InterPro" id="IPR001304">
    <property type="entry name" value="C-type_lectin-like"/>
</dbReference>